<keyword evidence="2" id="KW-1133">Transmembrane helix</keyword>
<keyword evidence="3" id="KW-1185">Reference proteome</keyword>
<organism evidence="3 4">
    <name type="scientific">Acrobeloides nanus</name>
    <dbReference type="NCBI Taxonomy" id="290746"/>
    <lineage>
        <taxon>Eukaryota</taxon>
        <taxon>Metazoa</taxon>
        <taxon>Ecdysozoa</taxon>
        <taxon>Nematoda</taxon>
        <taxon>Chromadorea</taxon>
        <taxon>Rhabditida</taxon>
        <taxon>Tylenchina</taxon>
        <taxon>Cephalobomorpha</taxon>
        <taxon>Cephaloboidea</taxon>
        <taxon>Cephalobidae</taxon>
        <taxon>Acrobeloides</taxon>
    </lineage>
</organism>
<evidence type="ECO:0000256" key="1">
    <source>
        <dbReference type="SAM" id="MobiDB-lite"/>
    </source>
</evidence>
<evidence type="ECO:0000313" key="3">
    <source>
        <dbReference type="Proteomes" id="UP000887540"/>
    </source>
</evidence>
<proteinExistence type="predicted"/>
<protein>
    <submittedName>
        <fullName evidence="4">Uncharacterized protein</fullName>
    </submittedName>
</protein>
<dbReference type="Proteomes" id="UP000887540">
    <property type="component" value="Unplaced"/>
</dbReference>
<evidence type="ECO:0000313" key="4">
    <source>
        <dbReference type="WBParaSite" id="ACRNAN_scaffold12318.g8933.t1"/>
    </source>
</evidence>
<dbReference type="WBParaSite" id="ACRNAN_scaffold12318.g8933.t1">
    <property type="protein sequence ID" value="ACRNAN_scaffold12318.g8933.t1"/>
    <property type="gene ID" value="ACRNAN_scaffold12318.g8933"/>
</dbReference>
<keyword evidence="2" id="KW-0472">Membrane</keyword>
<name>A0A914CMR9_9BILA</name>
<reference evidence="4" key="1">
    <citation type="submission" date="2022-11" db="UniProtKB">
        <authorList>
            <consortium name="WormBaseParasite"/>
        </authorList>
    </citation>
    <scope>IDENTIFICATION</scope>
</reference>
<keyword evidence="2" id="KW-0812">Transmembrane</keyword>
<dbReference type="AlphaFoldDB" id="A0A914CMR9"/>
<sequence length="219" mass="24637">MFICVYKSTVGTMVSFWTPPNNISWAIFYCFALIESGYNPYMYFLTNRTVKRQILQMLSLTPKKPNQINVKTGRLHYPQARSTITSLRSTFTPHRVEFRSQSRAQWPILEHPPRPIHLSPGPSPEADTEPQSQSLNTLSPRLVSPSKGRAPGSIPSPPDPIFPRASSPKTDLPLPRVAPKPAPNNSKADLLLLRVDPEPTKAESSTKQSIKIFLFIFRS</sequence>
<evidence type="ECO:0000256" key="2">
    <source>
        <dbReference type="SAM" id="Phobius"/>
    </source>
</evidence>
<feature type="transmembrane region" description="Helical" evidence="2">
    <location>
        <begin position="23"/>
        <end position="44"/>
    </location>
</feature>
<dbReference type="SUPFAM" id="SSF81321">
    <property type="entry name" value="Family A G protein-coupled receptor-like"/>
    <property type="match status" value="1"/>
</dbReference>
<feature type="region of interest" description="Disordered" evidence="1">
    <location>
        <begin position="109"/>
        <end position="190"/>
    </location>
</feature>
<feature type="compositionally biased region" description="Polar residues" evidence="1">
    <location>
        <begin position="129"/>
        <end position="139"/>
    </location>
</feature>
<accession>A0A914CMR9</accession>